<protein>
    <submittedName>
        <fullName evidence="2">ROK family protein</fullName>
    </submittedName>
</protein>
<sequence>MTTLALEIGSTELAAVRIAEDVDADAVRRIPMPARNVWENCRSLLFEASDGLEVTGLGIASPGPIDMKAGVVAPGGVPEWRAGFGIVEAATVLFPGAAVRLGLDGVCLAMAERNFGAARETLDVLTVALSGHVAAGVVVGGYTVVGRTGNAGHLAHALVPGFDDRCDCGGRGCLEAVAGGASMLRWARAQGWAGGSLTELLDAARVGVEVPAAAVGRAGTATGRAVVSAAALLDFDLVVLGGPVAEAGPALWKPLGEAIATHARFSAVSGLRVVPSPLGGLGLLAGAGVLALAMAE</sequence>
<dbReference type="Pfam" id="PF00480">
    <property type="entry name" value="ROK"/>
    <property type="match status" value="1"/>
</dbReference>
<organism evidence="2 3">
    <name type="scientific">Nocardia jiangsuensis</name>
    <dbReference type="NCBI Taxonomy" id="1691563"/>
    <lineage>
        <taxon>Bacteria</taxon>
        <taxon>Bacillati</taxon>
        <taxon>Actinomycetota</taxon>
        <taxon>Actinomycetes</taxon>
        <taxon>Mycobacteriales</taxon>
        <taxon>Nocardiaceae</taxon>
        <taxon>Nocardia</taxon>
    </lineage>
</organism>
<comment type="similarity">
    <text evidence="1">Belongs to the ROK (NagC/XylR) family.</text>
</comment>
<dbReference type="InterPro" id="IPR000600">
    <property type="entry name" value="ROK"/>
</dbReference>
<dbReference type="InterPro" id="IPR043129">
    <property type="entry name" value="ATPase_NBD"/>
</dbReference>
<dbReference type="PANTHER" id="PTHR18964:SF169">
    <property type="entry name" value="N-ACETYLMANNOSAMINE KINASE"/>
    <property type="match status" value="1"/>
</dbReference>
<dbReference type="EMBL" id="JBHSAX010000013">
    <property type="protein sequence ID" value="MFC3963098.1"/>
    <property type="molecule type" value="Genomic_DNA"/>
</dbReference>
<evidence type="ECO:0000313" key="3">
    <source>
        <dbReference type="Proteomes" id="UP001595696"/>
    </source>
</evidence>
<evidence type="ECO:0000256" key="1">
    <source>
        <dbReference type="ARBA" id="ARBA00006479"/>
    </source>
</evidence>
<gene>
    <name evidence="2" type="ORF">ACFO0B_13970</name>
</gene>
<dbReference type="Proteomes" id="UP001595696">
    <property type="component" value="Unassembled WGS sequence"/>
</dbReference>
<evidence type="ECO:0000313" key="2">
    <source>
        <dbReference type="EMBL" id="MFC3963098.1"/>
    </source>
</evidence>
<accession>A0ABV8DSW1</accession>
<reference evidence="3" key="1">
    <citation type="journal article" date="2019" name="Int. J. Syst. Evol. Microbiol.">
        <title>The Global Catalogue of Microorganisms (GCM) 10K type strain sequencing project: providing services to taxonomists for standard genome sequencing and annotation.</title>
        <authorList>
            <consortium name="The Broad Institute Genomics Platform"/>
            <consortium name="The Broad Institute Genome Sequencing Center for Infectious Disease"/>
            <person name="Wu L."/>
            <person name="Ma J."/>
        </authorList>
    </citation>
    <scope>NUCLEOTIDE SEQUENCE [LARGE SCALE GENOMIC DNA]</scope>
    <source>
        <strain evidence="3">CGMCC 4.7330</strain>
    </source>
</reference>
<name>A0ABV8DSW1_9NOCA</name>
<dbReference type="PANTHER" id="PTHR18964">
    <property type="entry name" value="ROK (REPRESSOR, ORF, KINASE) FAMILY"/>
    <property type="match status" value="1"/>
</dbReference>
<comment type="caution">
    <text evidence="2">The sequence shown here is derived from an EMBL/GenBank/DDBJ whole genome shotgun (WGS) entry which is preliminary data.</text>
</comment>
<dbReference type="RefSeq" id="WP_378612832.1">
    <property type="nucleotide sequence ID" value="NZ_JBHSAX010000013.1"/>
</dbReference>
<proteinExistence type="inferred from homology"/>
<keyword evidence="3" id="KW-1185">Reference proteome</keyword>
<dbReference type="Gene3D" id="3.30.420.40">
    <property type="match status" value="2"/>
</dbReference>
<dbReference type="SUPFAM" id="SSF53067">
    <property type="entry name" value="Actin-like ATPase domain"/>
    <property type="match status" value="1"/>
</dbReference>